<organism evidence="1 2">
    <name type="scientific">Nicotiana tabacum</name>
    <name type="common">Common tobacco</name>
    <dbReference type="NCBI Taxonomy" id="4097"/>
    <lineage>
        <taxon>Eukaryota</taxon>
        <taxon>Viridiplantae</taxon>
        <taxon>Streptophyta</taxon>
        <taxon>Embryophyta</taxon>
        <taxon>Tracheophyta</taxon>
        <taxon>Spermatophyta</taxon>
        <taxon>Magnoliopsida</taxon>
        <taxon>eudicotyledons</taxon>
        <taxon>Gunneridae</taxon>
        <taxon>Pentapetalae</taxon>
        <taxon>asterids</taxon>
        <taxon>lamiids</taxon>
        <taxon>Solanales</taxon>
        <taxon>Solanaceae</taxon>
        <taxon>Nicotianoideae</taxon>
        <taxon>Nicotianeae</taxon>
        <taxon>Nicotiana</taxon>
    </lineage>
</organism>
<sequence>MRNYNLGFTPNIVVLGIFIIISIFNIATTSADGICENVDCVKGKCVEGGSFLGMGFDCVCDLGWKKMQLGPISFPACNFPNCTLDFDCGTQAPSPPPSANFSDPCSLVWCGNGKCHVNGTGHYCQCNEGSTQYLNMSALPCLDKCVFGPDCKGVALSPQPTIPPPPSPGHETLSGVVHGPHQSPQSHLSSLNNGACEHVDCGKGKCVEGGGFLGLGFQCVCDPGWTQMQLGPVTFPTCNVPNCTLNLGCGSPSLPSAPAPFNTSDPCSLVLCANGKCEVKGTQHYCQCNEGSENLFDIPTLPCLNKCVFGADCKGVELGGHQLNLVPPPPPGDGSSGDPKDPNSSRSFRALTVLLLFTIFPVLI</sequence>
<reference evidence="2" key="2">
    <citation type="submission" date="2025-08" db="UniProtKB">
        <authorList>
            <consortium name="RefSeq"/>
        </authorList>
    </citation>
    <scope>IDENTIFICATION</scope>
    <source>
        <tissue evidence="2">Leaf</tissue>
    </source>
</reference>
<dbReference type="Proteomes" id="UP000790787">
    <property type="component" value="Chromosome 6"/>
</dbReference>
<evidence type="ECO:0000313" key="1">
    <source>
        <dbReference type="Proteomes" id="UP000790787"/>
    </source>
</evidence>
<evidence type="ECO:0000313" key="2">
    <source>
        <dbReference type="RefSeq" id="XP_075110553.1"/>
    </source>
</evidence>
<gene>
    <name evidence="2" type="primary">LOC107806950</name>
</gene>
<name>A0AC58UM23_TOBAC</name>
<dbReference type="RefSeq" id="XP_075110553.1">
    <property type="nucleotide sequence ID" value="XM_075254452.1"/>
</dbReference>
<reference evidence="1" key="1">
    <citation type="journal article" date="2014" name="Nat. Commun.">
        <title>The tobacco genome sequence and its comparison with those of tomato and potato.</title>
        <authorList>
            <person name="Sierro N."/>
            <person name="Battey J.N."/>
            <person name="Ouadi S."/>
            <person name="Bakaher N."/>
            <person name="Bovet L."/>
            <person name="Willig A."/>
            <person name="Goepfert S."/>
            <person name="Peitsch M.C."/>
            <person name="Ivanov N.V."/>
        </authorList>
    </citation>
    <scope>NUCLEOTIDE SEQUENCE [LARGE SCALE GENOMIC DNA]</scope>
</reference>
<protein>
    <submittedName>
        <fullName evidence="2">Uncharacterized protein LOC107806950 isoform X1</fullName>
    </submittedName>
</protein>
<proteinExistence type="predicted"/>
<keyword evidence="1" id="KW-1185">Reference proteome</keyword>
<accession>A0AC58UM23</accession>